<dbReference type="AlphaFoldDB" id="A0A0L0FYD8"/>
<accession>A0A0L0FYD8</accession>
<feature type="region of interest" description="Disordered" evidence="1">
    <location>
        <begin position="1"/>
        <end position="31"/>
    </location>
</feature>
<dbReference type="EMBL" id="KQ242082">
    <property type="protein sequence ID" value="KNC80983.1"/>
    <property type="molecule type" value="Genomic_DNA"/>
</dbReference>
<proteinExistence type="predicted"/>
<protein>
    <submittedName>
        <fullName evidence="2">Uncharacterized protein</fullName>
    </submittedName>
</protein>
<reference evidence="2 3" key="1">
    <citation type="submission" date="2011-02" db="EMBL/GenBank/DDBJ databases">
        <title>The Genome Sequence of Sphaeroforma arctica JP610.</title>
        <authorList>
            <consortium name="The Broad Institute Genome Sequencing Platform"/>
            <person name="Russ C."/>
            <person name="Cuomo C."/>
            <person name="Young S.K."/>
            <person name="Zeng Q."/>
            <person name="Gargeya S."/>
            <person name="Alvarado L."/>
            <person name="Berlin A."/>
            <person name="Chapman S.B."/>
            <person name="Chen Z."/>
            <person name="Freedman E."/>
            <person name="Gellesch M."/>
            <person name="Goldberg J."/>
            <person name="Griggs A."/>
            <person name="Gujja S."/>
            <person name="Heilman E."/>
            <person name="Heiman D."/>
            <person name="Howarth C."/>
            <person name="Mehta T."/>
            <person name="Neiman D."/>
            <person name="Pearson M."/>
            <person name="Roberts A."/>
            <person name="Saif S."/>
            <person name="Shea T."/>
            <person name="Shenoy N."/>
            <person name="Sisk P."/>
            <person name="Stolte C."/>
            <person name="Sykes S."/>
            <person name="White J."/>
            <person name="Yandava C."/>
            <person name="Burger G."/>
            <person name="Gray M.W."/>
            <person name="Holland P.W.H."/>
            <person name="King N."/>
            <person name="Lang F.B.F."/>
            <person name="Roger A.J."/>
            <person name="Ruiz-Trillo I."/>
            <person name="Haas B."/>
            <person name="Nusbaum C."/>
            <person name="Birren B."/>
        </authorList>
    </citation>
    <scope>NUCLEOTIDE SEQUENCE [LARGE SCALE GENOMIC DNA]</scope>
    <source>
        <strain evidence="2 3">JP610</strain>
    </source>
</reference>
<sequence length="77" mass="8857">MYFQQSRTTNRGLSYPQYSTTGRPSEVMDPRGTYCNGQMESVPGRMNQTSQMLMFLHYTVNALDANEGNQGRRNQQQ</sequence>
<dbReference type="RefSeq" id="XP_014154885.1">
    <property type="nucleotide sequence ID" value="XM_014299410.1"/>
</dbReference>
<dbReference type="Proteomes" id="UP000054560">
    <property type="component" value="Unassembled WGS sequence"/>
</dbReference>
<evidence type="ECO:0000256" key="1">
    <source>
        <dbReference type="SAM" id="MobiDB-lite"/>
    </source>
</evidence>
<evidence type="ECO:0000313" key="3">
    <source>
        <dbReference type="Proteomes" id="UP000054560"/>
    </source>
</evidence>
<name>A0A0L0FYD8_9EUKA</name>
<dbReference type="GeneID" id="25907178"/>
<organism evidence="2 3">
    <name type="scientific">Sphaeroforma arctica JP610</name>
    <dbReference type="NCBI Taxonomy" id="667725"/>
    <lineage>
        <taxon>Eukaryota</taxon>
        <taxon>Ichthyosporea</taxon>
        <taxon>Ichthyophonida</taxon>
        <taxon>Sphaeroforma</taxon>
    </lineage>
</organism>
<evidence type="ECO:0000313" key="2">
    <source>
        <dbReference type="EMBL" id="KNC80983.1"/>
    </source>
</evidence>
<gene>
    <name evidence="2" type="ORF">SARC_06674</name>
</gene>
<keyword evidence="3" id="KW-1185">Reference proteome</keyword>
<feature type="compositionally biased region" description="Polar residues" evidence="1">
    <location>
        <begin position="1"/>
        <end position="23"/>
    </location>
</feature>